<dbReference type="GO" id="GO:0051484">
    <property type="term" value="P:isopentenyl diphosphate biosynthetic process, methylerythritol 4-phosphate pathway involved in terpenoid biosynthetic process"/>
    <property type="evidence" value="ECO:0007669"/>
    <property type="project" value="UniProtKB-ARBA"/>
</dbReference>
<evidence type="ECO:0000256" key="7">
    <source>
        <dbReference type="ARBA" id="ARBA00023229"/>
    </source>
</evidence>
<feature type="binding site" evidence="9">
    <location>
        <position position="220"/>
    </location>
    <ligand>
        <name>Mn(2+)</name>
        <dbReference type="ChEBI" id="CHEBI:29035"/>
    </ligand>
</feature>
<dbReference type="Pfam" id="PF13288">
    <property type="entry name" value="DXPR_C"/>
    <property type="match status" value="1"/>
</dbReference>
<dbReference type="PANTHER" id="PTHR30525:SF0">
    <property type="entry name" value="1-DEOXY-D-XYLULOSE 5-PHOSPHATE REDUCTOISOMERASE, CHLOROPLASTIC"/>
    <property type="match status" value="1"/>
</dbReference>
<comment type="pathway">
    <text evidence="1 9">Isoprenoid biosynthesis; isopentenyl diphosphate biosynthesis via DXP pathway; isopentenyl diphosphate from 1-deoxy-D-xylulose 5-phosphate: step 1/6.</text>
</comment>
<feature type="binding site" evidence="9">
    <location>
        <position position="211"/>
    </location>
    <ligand>
        <name>1-deoxy-D-xylulose 5-phosphate</name>
        <dbReference type="ChEBI" id="CHEBI:57792"/>
    </ligand>
</feature>
<feature type="binding site" evidence="9">
    <location>
        <position position="151"/>
    </location>
    <ligand>
        <name>1-deoxy-D-xylulose 5-phosphate</name>
        <dbReference type="ChEBI" id="CHEBI:57792"/>
    </ligand>
</feature>
<evidence type="ECO:0000256" key="9">
    <source>
        <dbReference type="HAMAP-Rule" id="MF_00183"/>
    </source>
</evidence>
<feature type="domain" description="1-deoxy-D-xylulose 5-phosphate reductoisomerase C-terminal" evidence="11">
    <location>
        <begin position="145"/>
        <end position="228"/>
    </location>
</feature>
<feature type="binding site" evidence="9">
    <location>
        <position position="124"/>
    </location>
    <ligand>
        <name>1-deoxy-D-xylulose 5-phosphate</name>
        <dbReference type="ChEBI" id="CHEBI:57792"/>
    </ligand>
</feature>
<evidence type="ECO:0000256" key="5">
    <source>
        <dbReference type="ARBA" id="ARBA00023002"/>
    </source>
</evidence>
<evidence type="ECO:0000256" key="3">
    <source>
        <dbReference type="ARBA" id="ARBA00022723"/>
    </source>
</evidence>
<dbReference type="NCBIfam" id="TIGR00243">
    <property type="entry name" value="Dxr"/>
    <property type="match status" value="1"/>
</dbReference>
<protein>
    <recommendedName>
        <fullName evidence="9">1-deoxy-D-xylulose 5-phosphate reductoisomerase</fullName>
        <shortName evidence="9">DXP reductoisomerase</shortName>
        <ecNumber evidence="9">1.1.1.267</ecNumber>
    </recommendedName>
    <alternativeName>
        <fullName evidence="9">1-deoxyxylulose-5-phosphate reductoisomerase</fullName>
    </alternativeName>
    <alternativeName>
        <fullName evidence="9">2-C-methyl-D-erythritol 4-phosphate synthase</fullName>
    </alternativeName>
</protein>
<comment type="caution">
    <text evidence="9">Lacks conserved residue(s) required for the propagation of feature annotation.</text>
</comment>
<feature type="binding site" evidence="9">
    <location>
        <position position="216"/>
    </location>
    <ligand>
        <name>1-deoxy-D-xylulose 5-phosphate</name>
        <dbReference type="ChEBI" id="CHEBI:57792"/>
    </ligand>
</feature>
<keyword evidence="7 9" id="KW-0414">Isoprene biosynthesis</keyword>
<feature type="domain" description="1-deoxy-D-xylulose 5-phosphate reductoisomerase N-terminal" evidence="10">
    <location>
        <begin position="4"/>
        <end position="131"/>
    </location>
</feature>
<evidence type="ECO:0000256" key="2">
    <source>
        <dbReference type="ARBA" id="ARBA00006825"/>
    </source>
</evidence>
<dbReference type="InterPro" id="IPR036169">
    <property type="entry name" value="DXPR_C_sf"/>
</dbReference>
<dbReference type="Pfam" id="PF02670">
    <property type="entry name" value="DXP_reductoisom"/>
    <property type="match status" value="1"/>
</dbReference>
<dbReference type="SUPFAM" id="SSF55347">
    <property type="entry name" value="Glyceraldehyde-3-phosphate dehydrogenase-like, C-terminal domain"/>
    <property type="match status" value="1"/>
</dbReference>
<dbReference type="HAMAP" id="MF_00183">
    <property type="entry name" value="DXP_reductoisom"/>
    <property type="match status" value="1"/>
</dbReference>
<evidence type="ECO:0000259" key="10">
    <source>
        <dbReference type="Pfam" id="PF02670"/>
    </source>
</evidence>
<feature type="binding site" evidence="9">
    <location>
        <position position="10"/>
    </location>
    <ligand>
        <name>NADPH</name>
        <dbReference type="ChEBI" id="CHEBI:57783"/>
    </ligand>
</feature>
<dbReference type="InterPro" id="IPR013644">
    <property type="entry name" value="DXP_reductoisomerase_C"/>
</dbReference>
<dbReference type="GO" id="GO:0070402">
    <property type="term" value="F:NADPH binding"/>
    <property type="evidence" value="ECO:0007669"/>
    <property type="project" value="InterPro"/>
</dbReference>
<name>A0A938XYM6_9BACL</name>
<comment type="function">
    <text evidence="9">Catalyzes the NADPH-dependent rearrangement and reduction of 1-deoxy-D-xylulose-5-phosphate (DXP) to 2-C-methyl-D-erythritol 4-phosphate (MEP).</text>
</comment>
<dbReference type="Gene3D" id="1.10.1740.10">
    <property type="match status" value="1"/>
</dbReference>
<feature type="binding site" evidence="9">
    <location>
        <position position="123"/>
    </location>
    <ligand>
        <name>NADPH</name>
        <dbReference type="ChEBI" id="CHEBI:57783"/>
    </ligand>
</feature>
<dbReference type="PANTHER" id="PTHR30525">
    <property type="entry name" value="1-DEOXY-D-XYLULOSE 5-PHOSPHATE REDUCTOISOMERASE"/>
    <property type="match status" value="1"/>
</dbReference>
<dbReference type="Pfam" id="PF08436">
    <property type="entry name" value="DXP_redisom_C"/>
    <property type="match status" value="1"/>
</dbReference>
<dbReference type="Gene3D" id="3.40.50.720">
    <property type="entry name" value="NAD(P)-binding Rossmann-like Domain"/>
    <property type="match status" value="1"/>
</dbReference>
<feature type="binding site" evidence="9">
    <location>
        <position position="151"/>
    </location>
    <ligand>
        <name>Mn(2+)</name>
        <dbReference type="ChEBI" id="CHEBI:29035"/>
    </ligand>
</feature>
<keyword evidence="4 9" id="KW-0521">NADP</keyword>
<evidence type="ECO:0000256" key="1">
    <source>
        <dbReference type="ARBA" id="ARBA00005094"/>
    </source>
</evidence>
<comment type="catalytic activity">
    <reaction evidence="8">
        <text>2-C-methyl-D-erythritol 4-phosphate + NADP(+) = 1-deoxy-D-xylulose 5-phosphate + NADPH + H(+)</text>
        <dbReference type="Rhea" id="RHEA:13717"/>
        <dbReference type="ChEBI" id="CHEBI:15378"/>
        <dbReference type="ChEBI" id="CHEBI:57783"/>
        <dbReference type="ChEBI" id="CHEBI:57792"/>
        <dbReference type="ChEBI" id="CHEBI:58262"/>
        <dbReference type="ChEBI" id="CHEBI:58349"/>
        <dbReference type="EC" id="1.1.1.267"/>
    </reaction>
    <physiologicalReaction direction="right-to-left" evidence="8">
        <dbReference type="Rhea" id="RHEA:13719"/>
    </physiologicalReaction>
</comment>
<evidence type="ECO:0000256" key="4">
    <source>
        <dbReference type="ARBA" id="ARBA00022857"/>
    </source>
</evidence>
<evidence type="ECO:0000313" key="14">
    <source>
        <dbReference type="Proteomes" id="UP000717624"/>
    </source>
</evidence>
<evidence type="ECO:0000256" key="8">
    <source>
        <dbReference type="ARBA" id="ARBA00048543"/>
    </source>
</evidence>
<feature type="binding site" evidence="9">
    <location>
        <position position="150"/>
    </location>
    <ligand>
        <name>1-deoxy-D-xylulose 5-phosphate</name>
        <dbReference type="ChEBI" id="CHEBI:57792"/>
    </ligand>
</feature>
<reference evidence="13" key="1">
    <citation type="submission" date="2021-01" db="EMBL/GenBank/DDBJ databases">
        <title>Genomic Encyclopedia of Type Strains, Phase IV (KMG-IV): sequencing the most valuable type-strain genomes for metagenomic binning, comparative biology and taxonomic classification.</title>
        <authorList>
            <person name="Goeker M."/>
        </authorList>
    </citation>
    <scope>NUCLEOTIDE SEQUENCE</scope>
    <source>
        <strain evidence="13">DSM 25523</strain>
    </source>
</reference>
<evidence type="ECO:0000256" key="6">
    <source>
        <dbReference type="ARBA" id="ARBA00023211"/>
    </source>
</evidence>
<feature type="binding site" evidence="9">
    <location>
        <position position="220"/>
    </location>
    <ligand>
        <name>1-deoxy-D-xylulose 5-phosphate</name>
        <dbReference type="ChEBI" id="CHEBI:57792"/>
    </ligand>
</feature>
<keyword evidence="3 9" id="KW-0479">Metal-binding</keyword>
<dbReference type="EMBL" id="JAFBEB010000006">
    <property type="protein sequence ID" value="MBM7590589.1"/>
    <property type="molecule type" value="Genomic_DNA"/>
</dbReference>
<feature type="binding site" evidence="9">
    <location>
        <position position="125"/>
    </location>
    <ligand>
        <name>NADPH</name>
        <dbReference type="ChEBI" id="CHEBI:57783"/>
    </ligand>
</feature>
<dbReference type="GO" id="GO:0030145">
    <property type="term" value="F:manganese ion binding"/>
    <property type="evidence" value="ECO:0007669"/>
    <property type="project" value="TreeGrafter"/>
</dbReference>
<dbReference type="Proteomes" id="UP000717624">
    <property type="component" value="Unassembled WGS sequence"/>
</dbReference>
<dbReference type="InterPro" id="IPR036291">
    <property type="entry name" value="NAD(P)-bd_dom_sf"/>
</dbReference>
<evidence type="ECO:0000259" key="12">
    <source>
        <dbReference type="Pfam" id="PF13288"/>
    </source>
</evidence>
<feature type="binding site" evidence="9">
    <location>
        <position position="217"/>
    </location>
    <ligand>
        <name>1-deoxy-D-xylulose 5-phosphate</name>
        <dbReference type="ChEBI" id="CHEBI:57792"/>
    </ligand>
</feature>
<dbReference type="SUPFAM" id="SSF51735">
    <property type="entry name" value="NAD(P)-binding Rossmann-fold domains"/>
    <property type="match status" value="1"/>
</dbReference>
<proteinExistence type="inferred from homology"/>
<keyword evidence="6 9" id="KW-0464">Manganese</keyword>
<dbReference type="SUPFAM" id="SSF69055">
    <property type="entry name" value="1-deoxy-D-xylulose-5-phosphate reductoisomerase, C-terminal domain"/>
    <property type="match status" value="1"/>
</dbReference>
<feature type="binding site" evidence="9">
    <location>
        <position position="198"/>
    </location>
    <ligand>
        <name>1-deoxy-D-xylulose 5-phosphate</name>
        <dbReference type="ChEBI" id="CHEBI:57792"/>
    </ligand>
</feature>
<feature type="binding site" evidence="9">
    <location>
        <position position="11"/>
    </location>
    <ligand>
        <name>NADPH</name>
        <dbReference type="ChEBI" id="CHEBI:57783"/>
    </ligand>
</feature>
<evidence type="ECO:0000313" key="13">
    <source>
        <dbReference type="EMBL" id="MBM7590589.1"/>
    </source>
</evidence>
<gene>
    <name evidence="9" type="primary">dxr</name>
    <name evidence="13" type="ORF">JOD01_002193</name>
</gene>
<dbReference type="NCBIfam" id="NF009114">
    <property type="entry name" value="PRK12464.1"/>
    <property type="match status" value="1"/>
</dbReference>
<sequence length="384" mass="41614">MKKIALLGSTGSIGTSTLQVVRQHPEKFQIVALSGGSNVRLLAEQIQEFHPLFVSVGSEAAAKELRSLLGDARQPEIGYGEEGLLQAAALPDANFVMTAVVGSVGIAPTLAAIEAGKTIGLANKETLVSAGHLVMKAARERGVAIIPVDSEHSAIFQCLAGERRQDLSRIIITASGGSFRNRSRSELENVTVAQALSHPNWSMGAKITIDSATMMNKGFEVIEAHWLFDLPYEQIDCVLHYESIVHSMVEYKDGAVKAQLGTPDMKVPILYALSYPGRLPLETERLDFSKQATLHFAPMDFDRYPLLSLAYACGKTGGTAPAVLNAANEIAVSRFLQGEITFLQIEQIVEQVCQLHESVAQPSLEEILECDQWARTQAAKFAAR</sequence>
<dbReference type="EC" id="1.1.1.267" evidence="9"/>
<comment type="similarity">
    <text evidence="2 9">Belongs to the DXR family.</text>
</comment>
<dbReference type="AlphaFoldDB" id="A0A938XYM6"/>
<feature type="binding site" evidence="9">
    <location>
        <position position="12"/>
    </location>
    <ligand>
        <name>NADPH</name>
        <dbReference type="ChEBI" id="CHEBI:57783"/>
    </ligand>
</feature>
<dbReference type="RefSeq" id="WP_204518327.1">
    <property type="nucleotide sequence ID" value="NZ_BAABIN010000002.1"/>
</dbReference>
<dbReference type="FunFam" id="3.40.50.720:FF:000045">
    <property type="entry name" value="1-deoxy-D-xylulose 5-phosphate reductoisomerase"/>
    <property type="match status" value="1"/>
</dbReference>
<keyword evidence="9" id="KW-0460">Magnesium</keyword>
<comment type="cofactor">
    <cofactor evidence="9">
        <name>Mg(2+)</name>
        <dbReference type="ChEBI" id="CHEBI:18420"/>
    </cofactor>
    <cofactor evidence="9">
        <name>Mn(2+)</name>
        <dbReference type="ChEBI" id="CHEBI:29035"/>
    </cofactor>
</comment>
<organism evidence="13 14">
    <name type="scientific">Brevibacillus fulvus</name>
    <dbReference type="NCBI Taxonomy" id="1125967"/>
    <lineage>
        <taxon>Bacteria</taxon>
        <taxon>Bacillati</taxon>
        <taxon>Bacillota</taxon>
        <taxon>Bacilli</taxon>
        <taxon>Bacillales</taxon>
        <taxon>Paenibacillaceae</taxon>
        <taxon>Brevibacillus</taxon>
    </lineage>
</organism>
<dbReference type="InterPro" id="IPR026877">
    <property type="entry name" value="DXPR_C"/>
</dbReference>
<dbReference type="InterPro" id="IPR003821">
    <property type="entry name" value="DXP_reductoisomerase"/>
</dbReference>
<dbReference type="PIRSF" id="PIRSF006205">
    <property type="entry name" value="Dxp_reductismrs"/>
    <property type="match status" value="1"/>
</dbReference>
<feature type="binding site" evidence="9">
    <location>
        <position position="204"/>
    </location>
    <ligand>
        <name>NADPH</name>
        <dbReference type="ChEBI" id="CHEBI:57783"/>
    </ligand>
</feature>
<feature type="binding site" evidence="9">
    <location>
        <position position="38"/>
    </location>
    <ligand>
        <name>NADPH</name>
        <dbReference type="ChEBI" id="CHEBI:57783"/>
    </ligand>
</feature>
<dbReference type="InterPro" id="IPR013512">
    <property type="entry name" value="DXP_reductoisomerase_N"/>
</dbReference>
<comment type="caution">
    <text evidence="13">The sequence shown here is derived from an EMBL/GenBank/DDBJ whole genome shotgun (WGS) entry which is preliminary data.</text>
</comment>
<feature type="binding site" evidence="9">
    <location>
        <position position="13"/>
    </location>
    <ligand>
        <name>NADPH</name>
        <dbReference type="ChEBI" id="CHEBI:57783"/>
    </ligand>
</feature>
<evidence type="ECO:0000259" key="11">
    <source>
        <dbReference type="Pfam" id="PF08436"/>
    </source>
</evidence>
<feature type="binding site" evidence="9">
    <location>
        <position position="175"/>
    </location>
    <ligand>
        <name>1-deoxy-D-xylulose 5-phosphate</name>
        <dbReference type="ChEBI" id="CHEBI:57792"/>
    </ligand>
</feature>
<feature type="binding site" evidence="9">
    <location>
        <position position="36"/>
    </location>
    <ligand>
        <name>NADPH</name>
        <dbReference type="ChEBI" id="CHEBI:57783"/>
    </ligand>
</feature>
<keyword evidence="14" id="KW-1185">Reference proteome</keyword>
<accession>A0A938XYM6</accession>
<keyword evidence="5 9" id="KW-0560">Oxidoreductase</keyword>
<feature type="binding site" evidence="9">
    <location>
        <position position="149"/>
    </location>
    <ligand>
        <name>Mn(2+)</name>
        <dbReference type="ChEBI" id="CHEBI:29035"/>
    </ligand>
</feature>
<dbReference type="GO" id="GO:0030604">
    <property type="term" value="F:1-deoxy-D-xylulose-5-phosphate reductoisomerase activity"/>
    <property type="evidence" value="ECO:0007669"/>
    <property type="project" value="UniProtKB-UniRule"/>
</dbReference>
<feature type="domain" description="DXP reductoisomerase C-terminal" evidence="12">
    <location>
        <begin position="260"/>
        <end position="376"/>
    </location>
</feature>